<dbReference type="InterPro" id="IPR002696">
    <property type="entry name" value="Membr_insert_effic_factor_YidD"/>
</dbReference>
<dbReference type="GO" id="GO:0005886">
    <property type="term" value="C:plasma membrane"/>
    <property type="evidence" value="ECO:0007669"/>
    <property type="project" value="UniProtKB-SubCell"/>
</dbReference>
<accession>A0A2H0R4D4</accession>
<evidence type="ECO:0000313" key="2">
    <source>
        <dbReference type="EMBL" id="PIR41367.1"/>
    </source>
</evidence>
<comment type="similarity">
    <text evidence="1">Belongs to the UPF0161 family.</text>
</comment>
<dbReference type="EMBL" id="PCXO01000006">
    <property type="protein sequence ID" value="PIR41367.1"/>
    <property type="molecule type" value="Genomic_DNA"/>
</dbReference>
<dbReference type="Pfam" id="PF01809">
    <property type="entry name" value="YidD"/>
    <property type="match status" value="1"/>
</dbReference>
<sequence length="76" mass="8749">MKKVLIKIIDLYQKYFSPDHGCLPTNPHTGCRFYPSCSQYTKEAIVRKGPVRGLIWGCWRILRCNPLARGGIDLVR</sequence>
<dbReference type="NCBIfam" id="TIGR00278">
    <property type="entry name" value="membrane protein insertion efficiency factor YidD"/>
    <property type="match status" value="1"/>
</dbReference>
<evidence type="ECO:0000313" key="3">
    <source>
        <dbReference type="Proteomes" id="UP000230232"/>
    </source>
</evidence>
<proteinExistence type="inferred from homology"/>
<dbReference type="Proteomes" id="UP000230232">
    <property type="component" value="Unassembled WGS sequence"/>
</dbReference>
<comment type="caution">
    <text evidence="2">The sequence shown here is derived from an EMBL/GenBank/DDBJ whole genome shotgun (WGS) entry which is preliminary data.</text>
</comment>
<keyword evidence="1" id="KW-0472">Membrane</keyword>
<dbReference type="HAMAP" id="MF_00386">
    <property type="entry name" value="UPF0161_YidD"/>
    <property type="match status" value="1"/>
</dbReference>
<organism evidence="2 3">
    <name type="scientific">Candidatus Yanofskybacteria bacterium CG10_big_fil_rev_8_21_14_0_10_46_23</name>
    <dbReference type="NCBI Taxonomy" id="1975098"/>
    <lineage>
        <taxon>Bacteria</taxon>
        <taxon>Candidatus Yanofskyibacteriota</taxon>
    </lineage>
</organism>
<comment type="subcellular location">
    <subcellularLocation>
        <location evidence="1">Cell membrane</location>
        <topology evidence="1">Peripheral membrane protein</topology>
        <orientation evidence="1">Cytoplasmic side</orientation>
    </subcellularLocation>
</comment>
<dbReference type="PANTHER" id="PTHR33383">
    <property type="entry name" value="MEMBRANE PROTEIN INSERTION EFFICIENCY FACTOR-RELATED"/>
    <property type="match status" value="1"/>
</dbReference>
<name>A0A2H0R4D4_9BACT</name>
<protein>
    <recommendedName>
        <fullName evidence="1">Putative membrane protein insertion efficiency factor</fullName>
    </recommendedName>
</protein>
<evidence type="ECO:0000256" key="1">
    <source>
        <dbReference type="HAMAP-Rule" id="MF_00386"/>
    </source>
</evidence>
<dbReference type="PANTHER" id="PTHR33383:SF1">
    <property type="entry name" value="MEMBRANE PROTEIN INSERTION EFFICIENCY FACTOR-RELATED"/>
    <property type="match status" value="1"/>
</dbReference>
<dbReference type="SMART" id="SM01234">
    <property type="entry name" value="Haemolytic"/>
    <property type="match status" value="1"/>
</dbReference>
<gene>
    <name evidence="2" type="primary">yidD</name>
    <name evidence="2" type="ORF">COV31_01565</name>
</gene>
<comment type="function">
    <text evidence="1">Could be involved in insertion of integral membrane proteins into the membrane.</text>
</comment>
<keyword evidence="1" id="KW-1003">Cell membrane</keyword>
<dbReference type="AlphaFoldDB" id="A0A2H0R4D4"/>
<reference evidence="2 3" key="1">
    <citation type="submission" date="2017-09" db="EMBL/GenBank/DDBJ databases">
        <title>Depth-based differentiation of microbial function through sediment-hosted aquifers and enrichment of novel symbionts in the deep terrestrial subsurface.</title>
        <authorList>
            <person name="Probst A.J."/>
            <person name="Ladd B."/>
            <person name="Jarett J.K."/>
            <person name="Geller-Mcgrath D.E."/>
            <person name="Sieber C.M."/>
            <person name="Emerson J.B."/>
            <person name="Anantharaman K."/>
            <person name="Thomas B.C."/>
            <person name="Malmstrom R."/>
            <person name="Stieglmeier M."/>
            <person name="Klingl A."/>
            <person name="Woyke T."/>
            <person name="Ryan C.M."/>
            <person name="Banfield J.F."/>
        </authorList>
    </citation>
    <scope>NUCLEOTIDE SEQUENCE [LARGE SCALE GENOMIC DNA]</scope>
    <source>
        <strain evidence="2">CG10_big_fil_rev_8_21_14_0_10_46_23</strain>
    </source>
</reference>